<evidence type="ECO:0000313" key="4">
    <source>
        <dbReference type="Proteomes" id="UP000265618"/>
    </source>
</evidence>
<gene>
    <name evidence="3" type="ORF">KIPB_004810</name>
</gene>
<organism evidence="3 4">
    <name type="scientific">Kipferlia bialata</name>
    <dbReference type="NCBI Taxonomy" id="797122"/>
    <lineage>
        <taxon>Eukaryota</taxon>
        <taxon>Metamonada</taxon>
        <taxon>Carpediemonas-like organisms</taxon>
        <taxon>Kipferlia</taxon>
    </lineage>
</organism>
<evidence type="ECO:0000256" key="1">
    <source>
        <dbReference type="ARBA" id="ARBA00022574"/>
    </source>
</evidence>
<keyword evidence="4" id="KW-1185">Reference proteome</keyword>
<keyword evidence="2" id="KW-0677">Repeat</keyword>
<evidence type="ECO:0000313" key="3">
    <source>
        <dbReference type="EMBL" id="GIQ83480.1"/>
    </source>
</evidence>
<keyword evidence="1" id="KW-0853">WD repeat</keyword>
<accession>A0A9K3CW30</accession>
<dbReference type="AlphaFoldDB" id="A0A9K3CW30"/>
<dbReference type="InterPro" id="IPR036322">
    <property type="entry name" value="WD40_repeat_dom_sf"/>
</dbReference>
<protein>
    <submittedName>
        <fullName evidence="3">Uncharacterized protein</fullName>
    </submittedName>
</protein>
<dbReference type="PANTHER" id="PTHR10971">
    <property type="entry name" value="MRNA EXPORT FACTOR AND BUB3"/>
    <property type="match status" value="1"/>
</dbReference>
<name>A0A9K3CW30_9EUKA</name>
<reference evidence="3 4" key="1">
    <citation type="journal article" date="2018" name="PLoS ONE">
        <title>The draft genome of Kipferlia bialata reveals reductive genome evolution in fornicate parasites.</title>
        <authorList>
            <person name="Tanifuji G."/>
            <person name="Takabayashi S."/>
            <person name="Kume K."/>
            <person name="Takagi M."/>
            <person name="Nakayama T."/>
            <person name="Kamikawa R."/>
            <person name="Inagaki Y."/>
            <person name="Hashimoto T."/>
        </authorList>
    </citation>
    <scope>NUCLEOTIDE SEQUENCE [LARGE SCALE GENOMIC DNA]</scope>
    <source>
        <strain evidence="3">NY0173</strain>
    </source>
</reference>
<dbReference type="Gene3D" id="2.130.10.10">
    <property type="entry name" value="YVTN repeat-like/Quinoprotein amine dehydrogenase"/>
    <property type="match status" value="1"/>
</dbReference>
<dbReference type="Proteomes" id="UP000265618">
    <property type="component" value="Unassembled WGS sequence"/>
</dbReference>
<dbReference type="EMBL" id="BDIP01001066">
    <property type="protein sequence ID" value="GIQ83480.1"/>
    <property type="molecule type" value="Genomic_DNA"/>
</dbReference>
<comment type="caution">
    <text evidence="3">The sequence shown here is derived from an EMBL/GenBank/DDBJ whole genome shotgun (WGS) entry which is preliminary data.</text>
</comment>
<sequence>MVNRRKPAAKKKTVFDFPHIPCPPNYLPNDTISRIRFINTTSFFVSSWDGTVRGFQIQTSPTPSLMPVCLMTCGSPVLDILPIPNTTEIVCACLSGEVMVWSYANVQQPQKMVMGKHAAPAFALGVIGSLGLILSCGYDNEVKTFTPQYQPGPTCKVPFSVTAFAAKDCVAANDNTQKPRPFYAVCGYITKVTSGIQQRMAVVDLSPSSLPLDSSKRAKQVTLDATVLDDQSYPTGLEFGPKGQLFYVGYTNSRIVVARNPGINSPVFGAASVKSKHSYRFVAYKPDLKATDLKDMATVISGGQVPQHINLKYTDYNSVTGIVPVNDALRPGSKKKRRFLLTGSSVSLSATRPLNQPNSMSYHICCWDTLNTEGCGTMAVYPHQMGLAPQQCMVVSVDGAACNVDDILGVTAMSSNDTCDMLVVALGYNTTESSQAAQGQKCGFAVYHVSPELLD</sequence>
<dbReference type="InterPro" id="IPR015943">
    <property type="entry name" value="WD40/YVTN_repeat-like_dom_sf"/>
</dbReference>
<dbReference type="SUPFAM" id="SSF50978">
    <property type="entry name" value="WD40 repeat-like"/>
    <property type="match status" value="1"/>
</dbReference>
<proteinExistence type="predicted"/>
<evidence type="ECO:0000256" key="2">
    <source>
        <dbReference type="ARBA" id="ARBA00022737"/>
    </source>
</evidence>